<proteinExistence type="inferred from homology"/>
<keyword evidence="6" id="KW-1185">Reference proteome</keyword>
<dbReference type="SUPFAM" id="SSF57840">
    <property type="entry name" value="Ribosomal protein L36"/>
    <property type="match status" value="1"/>
</dbReference>
<keyword evidence="2 4" id="KW-0689">Ribosomal protein</keyword>
<dbReference type="GO" id="GO:1990904">
    <property type="term" value="C:ribonucleoprotein complex"/>
    <property type="evidence" value="ECO:0007669"/>
    <property type="project" value="UniProtKB-KW"/>
</dbReference>
<dbReference type="InterPro" id="IPR052010">
    <property type="entry name" value="Ribosomal_LSU_bL36"/>
</dbReference>
<dbReference type="PANTHER" id="PTHR18804:SF16">
    <property type="entry name" value="RIBOSOMAL PROTEIN"/>
    <property type="match status" value="1"/>
</dbReference>
<dbReference type="InterPro" id="IPR035977">
    <property type="entry name" value="Ribosomal_bL36_sp"/>
</dbReference>
<comment type="similarity">
    <text evidence="1 4">Belongs to the bacterial ribosomal protein bL36 family.</text>
</comment>
<dbReference type="GO" id="GO:0005840">
    <property type="term" value="C:ribosome"/>
    <property type="evidence" value="ECO:0007669"/>
    <property type="project" value="UniProtKB-KW"/>
</dbReference>
<dbReference type="EMBL" id="JBJKTR010000019">
    <property type="protein sequence ID" value="KAL3331946.1"/>
    <property type="molecule type" value="Genomic_DNA"/>
</dbReference>
<dbReference type="HAMAP" id="MF_00251">
    <property type="entry name" value="Ribosomal_bL36"/>
    <property type="match status" value="1"/>
</dbReference>
<dbReference type="InterPro" id="IPR000473">
    <property type="entry name" value="Ribosomal_bL36"/>
</dbReference>
<dbReference type="Pfam" id="PF00444">
    <property type="entry name" value="Ribosomal_L36"/>
    <property type="match status" value="1"/>
</dbReference>
<name>A0ABD2RLI8_9SOLN</name>
<accession>A0ABD2RLI8</accession>
<keyword evidence="3 4" id="KW-0687">Ribonucleoprotein</keyword>
<dbReference type="AlphaFoldDB" id="A0ABD2RLI8"/>
<dbReference type="PANTHER" id="PTHR18804">
    <property type="entry name" value="RIBOSOMAL PROTEIN"/>
    <property type="match status" value="1"/>
</dbReference>
<comment type="caution">
    <text evidence="5">The sequence shown here is derived from an EMBL/GenBank/DDBJ whole genome shotgun (WGS) entry which is preliminary data.</text>
</comment>
<protein>
    <recommendedName>
        <fullName evidence="4">Ribosomal protein</fullName>
    </recommendedName>
</protein>
<evidence type="ECO:0000256" key="1">
    <source>
        <dbReference type="ARBA" id="ARBA00007645"/>
    </source>
</evidence>
<dbReference type="NCBIfam" id="TIGR01022">
    <property type="entry name" value="rpmJ_bact"/>
    <property type="match status" value="1"/>
</dbReference>
<evidence type="ECO:0000256" key="3">
    <source>
        <dbReference type="ARBA" id="ARBA00023274"/>
    </source>
</evidence>
<dbReference type="PROSITE" id="PS00828">
    <property type="entry name" value="RIBOSOMAL_L36"/>
    <property type="match status" value="1"/>
</dbReference>
<evidence type="ECO:0000313" key="6">
    <source>
        <dbReference type="Proteomes" id="UP001627284"/>
    </source>
</evidence>
<feature type="non-terminal residue" evidence="5">
    <location>
        <position position="1"/>
    </location>
</feature>
<dbReference type="Proteomes" id="UP001627284">
    <property type="component" value="Unassembled WGS sequence"/>
</dbReference>
<gene>
    <name evidence="5" type="ORF">AABB24_032526</name>
</gene>
<evidence type="ECO:0000256" key="4">
    <source>
        <dbReference type="RuleBase" id="RU000570"/>
    </source>
</evidence>
<sequence>VFNSHRLVNFPDTSILSGELIDDLCLYPAKSAMKVRASVKKMCEFCRTIKRRGRVYVLCTSNPKHKQRQGYSTFASEGLISTTPVMTRVKQNTSITEGIHSLVPGKIEGTVTPWWKRGIASILFKEGQ</sequence>
<evidence type="ECO:0000313" key="5">
    <source>
        <dbReference type="EMBL" id="KAL3331946.1"/>
    </source>
</evidence>
<reference evidence="5 6" key="1">
    <citation type="submission" date="2024-05" db="EMBL/GenBank/DDBJ databases">
        <title>De novo assembly of an allotetraploid wild potato.</title>
        <authorList>
            <person name="Hosaka A.J."/>
        </authorList>
    </citation>
    <scope>NUCLEOTIDE SEQUENCE [LARGE SCALE GENOMIC DNA]</scope>
    <source>
        <tissue evidence="5">Young leaves</tissue>
    </source>
</reference>
<evidence type="ECO:0000256" key="2">
    <source>
        <dbReference type="ARBA" id="ARBA00022980"/>
    </source>
</evidence>
<organism evidence="5 6">
    <name type="scientific">Solanum stoloniferum</name>
    <dbReference type="NCBI Taxonomy" id="62892"/>
    <lineage>
        <taxon>Eukaryota</taxon>
        <taxon>Viridiplantae</taxon>
        <taxon>Streptophyta</taxon>
        <taxon>Embryophyta</taxon>
        <taxon>Tracheophyta</taxon>
        <taxon>Spermatophyta</taxon>
        <taxon>Magnoliopsida</taxon>
        <taxon>eudicotyledons</taxon>
        <taxon>Gunneridae</taxon>
        <taxon>Pentapetalae</taxon>
        <taxon>asterids</taxon>
        <taxon>lamiids</taxon>
        <taxon>Solanales</taxon>
        <taxon>Solanaceae</taxon>
        <taxon>Solanoideae</taxon>
        <taxon>Solaneae</taxon>
        <taxon>Solanum</taxon>
    </lineage>
</organism>